<dbReference type="Gene3D" id="3.40.50.300">
    <property type="entry name" value="P-loop containing nucleotide triphosphate hydrolases"/>
    <property type="match status" value="1"/>
</dbReference>
<dbReference type="InterPro" id="IPR010372">
    <property type="entry name" value="DNA_pol3_delta_N"/>
</dbReference>
<dbReference type="GO" id="GO:0003677">
    <property type="term" value="F:DNA binding"/>
    <property type="evidence" value="ECO:0007669"/>
    <property type="project" value="InterPro"/>
</dbReference>
<evidence type="ECO:0000259" key="10">
    <source>
        <dbReference type="Pfam" id="PF21694"/>
    </source>
</evidence>
<sequence length="331" mass="37269">MPVYLYWGEDDFLIERAVRKLIEQHIDPEWKCFNYTQLLPNDKETVPLALAEIMTLPFGQGCKIVHLPNSTLLEGCPADVLLQLEQTLQSIPDRNILLITNTSKPDSRNKSVKLLLEHAQVEEYPLIPQWKTTDLQQQVCKFASMLGMEVDKNAIPYLAEAIGNNTRLLWNELEKLKLYTNGTTITLNAVKALVTNNATNSLALAEACRKREIASSLKLLNNLLEQNEPPLKIQATLTTCFDTWLIVKACLVQGLKDDSKIASTAELKNPKRLYYLKQEVAQVSLSNLRNALSTLLELEMALKGGADDTRTLQTHIIKLCKGDEQSTQLIK</sequence>
<keyword evidence="6" id="KW-0239">DNA-directed DNA polymerase</keyword>
<dbReference type="PANTHER" id="PTHR34388">
    <property type="entry name" value="DNA POLYMERASE III SUBUNIT DELTA"/>
    <property type="match status" value="1"/>
</dbReference>
<dbReference type="InterPro" id="IPR005790">
    <property type="entry name" value="DNA_polIII_delta"/>
</dbReference>
<evidence type="ECO:0000256" key="7">
    <source>
        <dbReference type="ARBA" id="ARBA00034754"/>
    </source>
</evidence>
<reference evidence="11 12" key="1">
    <citation type="journal article" date="2013" name="Genome Biol. Evol.">
        <title>Genomes of Stigonematalean cyanobacteria (subsection V) and the evolution of oxygenic photosynthesis from prokaryotes to plastids.</title>
        <authorList>
            <person name="Dagan T."/>
            <person name="Roettger M."/>
            <person name="Stucken K."/>
            <person name="Landan G."/>
            <person name="Koch R."/>
            <person name="Major P."/>
            <person name="Gould S.B."/>
            <person name="Goremykin V.V."/>
            <person name="Rippka R."/>
            <person name="Tandeau de Marsac N."/>
            <person name="Gugger M."/>
            <person name="Lockhart P.J."/>
            <person name="Allen J.F."/>
            <person name="Brune I."/>
            <person name="Maus I."/>
            <person name="Puhler A."/>
            <person name="Martin W.F."/>
        </authorList>
    </citation>
    <scope>NUCLEOTIDE SEQUENCE [LARGE SCALE GENOMIC DNA]</scope>
    <source>
        <strain evidence="11 12">PCC 7110</strain>
    </source>
</reference>
<dbReference type="InterPro" id="IPR008921">
    <property type="entry name" value="DNA_pol3_clamp-load_cplx_C"/>
</dbReference>
<dbReference type="STRING" id="128403.WA1_50350"/>
<dbReference type="GO" id="GO:0009360">
    <property type="term" value="C:DNA polymerase III complex"/>
    <property type="evidence" value="ECO:0007669"/>
    <property type="project" value="InterPro"/>
</dbReference>
<dbReference type="SUPFAM" id="SSF48019">
    <property type="entry name" value="post-AAA+ oligomerization domain-like"/>
    <property type="match status" value="1"/>
</dbReference>
<dbReference type="InterPro" id="IPR048466">
    <property type="entry name" value="DNA_pol3_delta-like_C"/>
</dbReference>
<dbReference type="Proteomes" id="UP000076925">
    <property type="component" value="Unassembled WGS sequence"/>
</dbReference>
<dbReference type="GO" id="GO:0003887">
    <property type="term" value="F:DNA-directed DNA polymerase activity"/>
    <property type="evidence" value="ECO:0007669"/>
    <property type="project" value="UniProtKB-KW"/>
</dbReference>
<keyword evidence="12" id="KW-1185">Reference proteome</keyword>
<feature type="domain" description="DNA polymerase III delta subunit-like C-terminal" evidence="10">
    <location>
        <begin position="200"/>
        <end position="315"/>
    </location>
</feature>
<dbReference type="Pfam" id="PF21694">
    <property type="entry name" value="DNA_pol3_delta_C"/>
    <property type="match status" value="1"/>
</dbReference>
<evidence type="ECO:0000256" key="2">
    <source>
        <dbReference type="ARBA" id="ARBA00017703"/>
    </source>
</evidence>
<dbReference type="RefSeq" id="WP_017741124.1">
    <property type="nucleotide sequence ID" value="NZ_KQ976355.1"/>
</dbReference>
<proteinExistence type="inferred from homology"/>
<accession>A0A139WR99</accession>
<comment type="similarity">
    <text evidence="7">Belongs to the DNA polymerase HolA subunit family.</text>
</comment>
<name>A0A139WR99_9CYAN</name>
<evidence type="ECO:0000259" key="9">
    <source>
        <dbReference type="Pfam" id="PF06144"/>
    </source>
</evidence>
<evidence type="ECO:0000256" key="5">
    <source>
        <dbReference type="ARBA" id="ARBA00022705"/>
    </source>
</evidence>
<evidence type="ECO:0000256" key="1">
    <source>
        <dbReference type="ARBA" id="ARBA00012417"/>
    </source>
</evidence>
<dbReference type="NCBIfam" id="TIGR01128">
    <property type="entry name" value="holA"/>
    <property type="match status" value="1"/>
</dbReference>
<comment type="caution">
    <text evidence="11">The sequence shown here is derived from an EMBL/GenBank/DDBJ whole genome shotgun (WGS) entry which is preliminary data.</text>
</comment>
<keyword evidence="5" id="KW-0235">DNA replication</keyword>
<dbReference type="Pfam" id="PF06144">
    <property type="entry name" value="DNA_pol3_delta"/>
    <property type="match status" value="1"/>
</dbReference>
<protein>
    <recommendedName>
        <fullName evidence="2">DNA polymerase III subunit delta</fullName>
        <ecNumber evidence="1">2.7.7.7</ecNumber>
    </recommendedName>
</protein>
<evidence type="ECO:0000256" key="8">
    <source>
        <dbReference type="ARBA" id="ARBA00049244"/>
    </source>
</evidence>
<evidence type="ECO:0000313" key="12">
    <source>
        <dbReference type="Proteomes" id="UP000076925"/>
    </source>
</evidence>
<comment type="catalytic activity">
    <reaction evidence="8">
        <text>DNA(n) + a 2'-deoxyribonucleoside 5'-triphosphate = DNA(n+1) + diphosphate</text>
        <dbReference type="Rhea" id="RHEA:22508"/>
        <dbReference type="Rhea" id="RHEA-COMP:17339"/>
        <dbReference type="Rhea" id="RHEA-COMP:17340"/>
        <dbReference type="ChEBI" id="CHEBI:33019"/>
        <dbReference type="ChEBI" id="CHEBI:61560"/>
        <dbReference type="ChEBI" id="CHEBI:173112"/>
        <dbReference type="EC" id="2.7.7.7"/>
    </reaction>
</comment>
<dbReference type="SUPFAM" id="SSF52540">
    <property type="entry name" value="P-loop containing nucleoside triphosphate hydrolases"/>
    <property type="match status" value="1"/>
</dbReference>
<dbReference type="AlphaFoldDB" id="A0A139WR99"/>
<feature type="domain" description="DNA polymerase III delta N-terminal" evidence="9">
    <location>
        <begin position="4"/>
        <end position="121"/>
    </location>
</feature>
<dbReference type="EMBL" id="ANNX02000064">
    <property type="protein sequence ID" value="KYC34927.1"/>
    <property type="molecule type" value="Genomic_DNA"/>
</dbReference>
<gene>
    <name evidence="11" type="ORF">WA1_50350</name>
</gene>
<keyword evidence="3" id="KW-0808">Transferase</keyword>
<evidence type="ECO:0000256" key="3">
    <source>
        <dbReference type="ARBA" id="ARBA00022679"/>
    </source>
</evidence>
<dbReference type="InterPro" id="IPR027417">
    <property type="entry name" value="P-loop_NTPase"/>
</dbReference>
<dbReference type="EC" id="2.7.7.7" evidence="1"/>
<organism evidence="11 12">
    <name type="scientific">Scytonema hofmannii PCC 7110</name>
    <dbReference type="NCBI Taxonomy" id="128403"/>
    <lineage>
        <taxon>Bacteria</taxon>
        <taxon>Bacillati</taxon>
        <taxon>Cyanobacteriota</taxon>
        <taxon>Cyanophyceae</taxon>
        <taxon>Nostocales</taxon>
        <taxon>Scytonemataceae</taxon>
        <taxon>Scytonema</taxon>
    </lineage>
</organism>
<dbReference type="PANTHER" id="PTHR34388:SF1">
    <property type="entry name" value="DNA POLYMERASE III SUBUNIT DELTA"/>
    <property type="match status" value="1"/>
</dbReference>
<evidence type="ECO:0000256" key="6">
    <source>
        <dbReference type="ARBA" id="ARBA00022932"/>
    </source>
</evidence>
<dbReference type="Gene3D" id="1.20.272.10">
    <property type="match status" value="1"/>
</dbReference>
<keyword evidence="4" id="KW-0548">Nucleotidyltransferase</keyword>
<evidence type="ECO:0000313" key="11">
    <source>
        <dbReference type="EMBL" id="KYC34927.1"/>
    </source>
</evidence>
<dbReference type="GO" id="GO:0006261">
    <property type="term" value="P:DNA-templated DNA replication"/>
    <property type="evidence" value="ECO:0007669"/>
    <property type="project" value="TreeGrafter"/>
</dbReference>
<dbReference type="OrthoDB" id="581300at2"/>
<evidence type="ECO:0000256" key="4">
    <source>
        <dbReference type="ARBA" id="ARBA00022695"/>
    </source>
</evidence>
<dbReference type="Gene3D" id="1.10.8.60">
    <property type="match status" value="1"/>
</dbReference>